<sequence>MDGFATRNVSRAVQEEAGRLTGRLGTWDIIFTVLAFNAPLTVVTNFTVLVISMGNGLGTPVTYLAGALLLALFAVGFTTMAKHVPNAGAYYAYITVGLGKRLGLGSAFLAILCYVLLLMGIYLFTAIVWGQLAKTILGYDALSWWQWALIVWVLVSLFGYCRITLSAHVLTVALIAEVLIVAVWIAVVVYTDGGSSVQTSWLTPRNILSGNIGIGLLFAVTSYAGFEATAVFREEARDPDKTVPRATYGAIAVMATMFAAGSFFLINAIGAGNAVSIASTDPAGAAVATFGKYLGHLGTMTLEVLLCSSTFACALALHNVLARYVYSMGMDGVFLKSFAAVHPNLGSPYKASVLLSAVFLLFIGALIYFDADPVVGYGAFAGAGGLGLLYLLILTSLSVIFFFNRRGSKASVSSWKIRYAPAVSLVAFAVCAALATVNIDLMTGSVELGYALVGFMVLALVGGMVYASHLRRSSPDVFEAIGRQKV</sequence>
<evidence type="ECO:0000313" key="6">
    <source>
        <dbReference type="Proteomes" id="UP000510721"/>
    </source>
</evidence>
<keyword evidence="6" id="KW-1185">Reference proteome</keyword>
<dbReference type="GO" id="GO:0016020">
    <property type="term" value="C:membrane"/>
    <property type="evidence" value="ECO:0007669"/>
    <property type="project" value="UniProtKB-SubCell"/>
</dbReference>
<keyword evidence="4" id="KW-0472">Membrane</keyword>
<dbReference type="Proteomes" id="UP000510721">
    <property type="component" value="Chromosome"/>
</dbReference>
<dbReference type="Gene3D" id="1.20.1740.10">
    <property type="entry name" value="Amino acid/polyamine transporter I"/>
    <property type="match status" value="1"/>
</dbReference>
<proteinExistence type="predicted"/>
<evidence type="ECO:0000256" key="4">
    <source>
        <dbReference type="ARBA" id="ARBA00023136"/>
    </source>
</evidence>
<organism evidence="5 6">
    <name type="scientific">Sinorhizobium mexicanum</name>
    <dbReference type="NCBI Taxonomy" id="375549"/>
    <lineage>
        <taxon>Bacteria</taxon>
        <taxon>Pseudomonadati</taxon>
        <taxon>Pseudomonadota</taxon>
        <taxon>Alphaproteobacteria</taxon>
        <taxon>Hyphomicrobiales</taxon>
        <taxon>Rhizobiaceae</taxon>
        <taxon>Sinorhizobium/Ensifer group</taxon>
        <taxon>Sinorhizobium</taxon>
    </lineage>
</organism>
<evidence type="ECO:0000313" key="5">
    <source>
        <dbReference type="EMBL" id="QLL61549.1"/>
    </source>
</evidence>
<dbReference type="PANTHER" id="PTHR42770">
    <property type="entry name" value="AMINO ACID TRANSPORTER-RELATED"/>
    <property type="match status" value="1"/>
</dbReference>
<dbReference type="InterPro" id="IPR050367">
    <property type="entry name" value="APC_superfamily"/>
</dbReference>
<dbReference type="KEGG" id="emx:FKV68_08845"/>
<reference evidence="5 6" key="1">
    <citation type="submission" date="2019-06" db="EMBL/GenBank/DDBJ databases">
        <title>Complete genome sequence of Ensifer mexicanus ITTG R7 isolated from nodules of Acacia angustissima (Mill.) Kuntze.</title>
        <authorList>
            <person name="Rincon-Rosales R."/>
            <person name="Rogel M.A."/>
            <person name="Guerrero G."/>
            <person name="Rincon-Molina C.I."/>
            <person name="Lopez-Lopez A."/>
            <person name="Martinez-Romero E."/>
        </authorList>
    </citation>
    <scope>NUCLEOTIDE SEQUENCE [LARGE SCALE GENOMIC DNA]</scope>
    <source>
        <strain evidence="5 6">ITTG R7</strain>
    </source>
</reference>
<evidence type="ECO:0000256" key="2">
    <source>
        <dbReference type="ARBA" id="ARBA00022692"/>
    </source>
</evidence>
<comment type="subcellular location">
    <subcellularLocation>
        <location evidence="1">Membrane</location>
        <topology evidence="1">Multi-pass membrane protein</topology>
    </subcellularLocation>
</comment>
<accession>A0A859QQ19</accession>
<keyword evidence="3" id="KW-1133">Transmembrane helix</keyword>
<dbReference type="GO" id="GO:0055085">
    <property type="term" value="P:transmembrane transport"/>
    <property type="evidence" value="ECO:0007669"/>
    <property type="project" value="InterPro"/>
</dbReference>
<dbReference type="Pfam" id="PF00324">
    <property type="entry name" value="AA_permease"/>
    <property type="match status" value="1"/>
</dbReference>
<dbReference type="PIRSF" id="PIRSF006060">
    <property type="entry name" value="AA_transporter"/>
    <property type="match status" value="1"/>
</dbReference>
<dbReference type="RefSeq" id="WP_180941100.1">
    <property type="nucleotide sequence ID" value="NZ_CP041238.1"/>
</dbReference>
<evidence type="ECO:0000256" key="1">
    <source>
        <dbReference type="ARBA" id="ARBA00004141"/>
    </source>
</evidence>
<gene>
    <name evidence="5" type="ORF">FKV68_08845</name>
</gene>
<keyword evidence="2" id="KW-0812">Transmembrane</keyword>
<dbReference type="EMBL" id="CP041238">
    <property type="protein sequence ID" value="QLL61549.1"/>
    <property type="molecule type" value="Genomic_DNA"/>
</dbReference>
<dbReference type="InterPro" id="IPR004841">
    <property type="entry name" value="AA-permease/SLC12A_dom"/>
</dbReference>
<evidence type="ECO:0000256" key="3">
    <source>
        <dbReference type="ARBA" id="ARBA00022989"/>
    </source>
</evidence>
<name>A0A859QQ19_9HYPH</name>
<dbReference type="AlphaFoldDB" id="A0A859QQ19"/>
<protein>
    <submittedName>
        <fullName evidence="5">APC family permease</fullName>
    </submittedName>
</protein>
<dbReference type="PANTHER" id="PTHR42770:SF16">
    <property type="entry name" value="AMINO ACID PERMEASE"/>
    <property type="match status" value="1"/>
</dbReference>